<dbReference type="Pfam" id="PF00804">
    <property type="entry name" value="Syntaxin"/>
    <property type="match status" value="1"/>
</dbReference>
<feature type="domain" description="T-SNARE coiled-coil homology" evidence="9">
    <location>
        <begin position="481"/>
        <end position="543"/>
    </location>
</feature>
<evidence type="ECO:0000256" key="8">
    <source>
        <dbReference type="SAM" id="Phobius"/>
    </source>
</evidence>
<dbReference type="GO" id="GO:0012505">
    <property type="term" value="C:endomembrane system"/>
    <property type="evidence" value="ECO:0007669"/>
    <property type="project" value="TreeGrafter"/>
</dbReference>
<dbReference type="Pfam" id="PF05739">
    <property type="entry name" value="SNARE"/>
    <property type="match status" value="1"/>
</dbReference>
<keyword evidence="5 8" id="KW-0472">Membrane</keyword>
<keyword evidence="11" id="KW-1185">Reference proteome</keyword>
<dbReference type="PANTHER" id="PTHR19957:SF307">
    <property type="entry name" value="PROTEIN SSO1-RELATED"/>
    <property type="match status" value="1"/>
</dbReference>
<evidence type="ECO:0000256" key="7">
    <source>
        <dbReference type="SAM" id="MobiDB-lite"/>
    </source>
</evidence>
<keyword evidence="6" id="KW-0175">Coiled coil</keyword>
<evidence type="ECO:0000256" key="4">
    <source>
        <dbReference type="ARBA" id="ARBA00022989"/>
    </source>
</evidence>
<dbReference type="PANTHER" id="PTHR19957">
    <property type="entry name" value="SYNTAXIN"/>
    <property type="match status" value="1"/>
</dbReference>
<dbReference type="AlphaFoldDB" id="A0A507E1H4"/>
<feature type="transmembrane region" description="Helical" evidence="8">
    <location>
        <begin position="171"/>
        <end position="190"/>
    </location>
</feature>
<dbReference type="GO" id="GO:0005886">
    <property type="term" value="C:plasma membrane"/>
    <property type="evidence" value="ECO:0007669"/>
    <property type="project" value="TreeGrafter"/>
</dbReference>
<dbReference type="InterPro" id="IPR010989">
    <property type="entry name" value="SNARE"/>
</dbReference>
<gene>
    <name evidence="10" type="ORF">CcCBS67573_g09289</name>
</gene>
<evidence type="ECO:0000256" key="3">
    <source>
        <dbReference type="ARBA" id="ARBA00022692"/>
    </source>
</evidence>
<keyword evidence="4 8" id="KW-1133">Transmembrane helix</keyword>
<feature type="transmembrane region" description="Helical" evidence="8">
    <location>
        <begin position="202"/>
        <end position="229"/>
    </location>
</feature>
<evidence type="ECO:0000259" key="9">
    <source>
        <dbReference type="PROSITE" id="PS50192"/>
    </source>
</evidence>
<comment type="similarity">
    <text evidence="2">Belongs to the syntaxin family.</text>
</comment>
<dbReference type="GO" id="GO:0005484">
    <property type="term" value="F:SNAP receptor activity"/>
    <property type="evidence" value="ECO:0007669"/>
    <property type="project" value="TreeGrafter"/>
</dbReference>
<evidence type="ECO:0000256" key="5">
    <source>
        <dbReference type="ARBA" id="ARBA00023136"/>
    </source>
</evidence>
<organism evidence="10 11">
    <name type="scientific">Chytriomyces confervae</name>
    <dbReference type="NCBI Taxonomy" id="246404"/>
    <lineage>
        <taxon>Eukaryota</taxon>
        <taxon>Fungi</taxon>
        <taxon>Fungi incertae sedis</taxon>
        <taxon>Chytridiomycota</taxon>
        <taxon>Chytridiomycota incertae sedis</taxon>
        <taxon>Chytridiomycetes</taxon>
        <taxon>Chytridiales</taxon>
        <taxon>Chytriomycetaceae</taxon>
        <taxon>Chytriomyces</taxon>
    </lineage>
</organism>
<dbReference type="GO" id="GO:0048278">
    <property type="term" value="P:vesicle docking"/>
    <property type="evidence" value="ECO:0007669"/>
    <property type="project" value="TreeGrafter"/>
</dbReference>
<dbReference type="Gene3D" id="1.20.58.70">
    <property type="match status" value="1"/>
</dbReference>
<dbReference type="PROSITE" id="PS50192">
    <property type="entry name" value="T_SNARE"/>
    <property type="match status" value="1"/>
</dbReference>
<feature type="transmembrane region" description="Helical" evidence="8">
    <location>
        <begin position="23"/>
        <end position="46"/>
    </location>
</feature>
<dbReference type="GO" id="GO:0006887">
    <property type="term" value="P:exocytosis"/>
    <property type="evidence" value="ECO:0007669"/>
    <property type="project" value="TreeGrafter"/>
</dbReference>
<evidence type="ECO:0000313" key="11">
    <source>
        <dbReference type="Proteomes" id="UP000320333"/>
    </source>
</evidence>
<dbReference type="GO" id="GO:0006906">
    <property type="term" value="P:vesicle fusion"/>
    <property type="evidence" value="ECO:0007669"/>
    <property type="project" value="TreeGrafter"/>
</dbReference>
<evidence type="ECO:0000256" key="2">
    <source>
        <dbReference type="ARBA" id="ARBA00009063"/>
    </source>
</evidence>
<comment type="subcellular location">
    <subcellularLocation>
        <location evidence="1">Membrane</location>
        <topology evidence="1">Single-pass type IV membrane protein</topology>
    </subcellularLocation>
</comment>
<keyword evidence="3 8" id="KW-0812">Transmembrane</keyword>
<dbReference type="GO" id="GO:0000149">
    <property type="term" value="F:SNARE binding"/>
    <property type="evidence" value="ECO:0007669"/>
    <property type="project" value="TreeGrafter"/>
</dbReference>
<dbReference type="Proteomes" id="UP000320333">
    <property type="component" value="Unassembled WGS sequence"/>
</dbReference>
<dbReference type="Gene3D" id="1.20.5.110">
    <property type="match status" value="1"/>
</dbReference>
<accession>A0A507E1H4</accession>
<comment type="caution">
    <text evidence="10">The sequence shown here is derived from an EMBL/GenBank/DDBJ whole genome shotgun (WGS) entry which is preliminary data.</text>
</comment>
<sequence>MTEEATSQILQTLSVYLGWSMTAFGTLQTLTLISMIAAFLSFFIVISISSETSKCMLGASLALASADWARSAGIVRSIQSQTLTQFLNLLVALAPGVCFLQCVPVMAMMLVPDGFENRILSLTYAACYMLNGVLVVFFETALLLSFTAYLRNISGGGQEEKRLQIVAKHGVLSVCICYVCLALAAANLTHSRNPFSRDPFVVLIWTLAALLCNFVCTVLVAMKVSLWVADQTHVLRSSKLCEIVKVDTEELTNRTSRLASLMGASETSGNASNNNNNSNNNWQSEVSQQQQFVPSSSTQYPPSNAPTASNGPFRPDVVLLSPALDMNTFYRQRDLITQYTATVESNIAAIKQLNNRVLQEVNQNNTIKLKAQLDDLTTETSNIVQATRDALKVLQKSRKGDKNTRKGQYEFCLKKLQAAAGSFLNVQNEIKMSKRDQIARQYRIAKPNASEHEIQEALDSGRDVFAEMMLSSRVADQQRQLSAVQERQKELNKVLESMGALQQLMQEMSDMINQQQEWIDDSERFVDNTVRNVEAGVVQLTDANKKAASARRTKWMIFWIILVIVIIIAAVVAWQVVQNKK</sequence>
<proteinExistence type="inferred from homology"/>
<protein>
    <recommendedName>
        <fullName evidence="9">t-SNARE coiled-coil homology domain-containing protein</fullName>
    </recommendedName>
</protein>
<dbReference type="EMBL" id="QEAP01000780">
    <property type="protein sequence ID" value="TPX57048.1"/>
    <property type="molecule type" value="Genomic_DNA"/>
</dbReference>
<dbReference type="GO" id="GO:0006886">
    <property type="term" value="P:intracellular protein transport"/>
    <property type="evidence" value="ECO:0007669"/>
    <property type="project" value="TreeGrafter"/>
</dbReference>
<feature type="compositionally biased region" description="Polar residues" evidence="7">
    <location>
        <begin position="300"/>
        <end position="310"/>
    </location>
</feature>
<reference evidence="10 11" key="1">
    <citation type="journal article" date="2019" name="Sci. Rep.">
        <title>Comparative genomics of chytrid fungi reveal insights into the obligate biotrophic and pathogenic lifestyle of Synchytrium endobioticum.</title>
        <authorList>
            <person name="van de Vossenberg B.T.L.H."/>
            <person name="Warris S."/>
            <person name="Nguyen H.D.T."/>
            <person name="van Gent-Pelzer M.P.E."/>
            <person name="Joly D.L."/>
            <person name="van de Geest H.C."/>
            <person name="Bonants P.J.M."/>
            <person name="Smith D.S."/>
            <person name="Levesque C.A."/>
            <person name="van der Lee T.A.J."/>
        </authorList>
    </citation>
    <scope>NUCLEOTIDE SEQUENCE [LARGE SCALE GENOMIC DNA]</scope>
    <source>
        <strain evidence="10 11">CBS 675.73</strain>
    </source>
</reference>
<evidence type="ECO:0000256" key="6">
    <source>
        <dbReference type="SAM" id="Coils"/>
    </source>
</evidence>
<name>A0A507E1H4_9FUNG</name>
<feature type="transmembrane region" description="Helical" evidence="8">
    <location>
        <begin position="86"/>
        <end position="110"/>
    </location>
</feature>
<dbReference type="InterPro" id="IPR006011">
    <property type="entry name" value="Syntaxin_N"/>
</dbReference>
<feature type="compositionally biased region" description="Low complexity" evidence="7">
    <location>
        <begin position="263"/>
        <end position="299"/>
    </location>
</feature>
<dbReference type="STRING" id="246404.A0A507E1H4"/>
<dbReference type="OrthoDB" id="10255013at2759"/>
<feature type="coiled-coil region" evidence="6">
    <location>
        <begin position="474"/>
        <end position="521"/>
    </location>
</feature>
<dbReference type="GO" id="GO:0031201">
    <property type="term" value="C:SNARE complex"/>
    <property type="evidence" value="ECO:0007669"/>
    <property type="project" value="TreeGrafter"/>
</dbReference>
<dbReference type="InterPro" id="IPR045242">
    <property type="entry name" value="Syntaxin"/>
</dbReference>
<dbReference type="SMART" id="SM00397">
    <property type="entry name" value="t_SNARE"/>
    <property type="match status" value="1"/>
</dbReference>
<evidence type="ECO:0000256" key="1">
    <source>
        <dbReference type="ARBA" id="ARBA00004211"/>
    </source>
</evidence>
<dbReference type="InterPro" id="IPR000727">
    <property type="entry name" value="T_SNARE_dom"/>
</dbReference>
<evidence type="ECO:0000313" key="10">
    <source>
        <dbReference type="EMBL" id="TPX57048.1"/>
    </source>
</evidence>
<feature type="transmembrane region" description="Helical" evidence="8">
    <location>
        <begin position="555"/>
        <end position="577"/>
    </location>
</feature>
<feature type="region of interest" description="Disordered" evidence="7">
    <location>
        <begin position="263"/>
        <end position="314"/>
    </location>
</feature>
<feature type="transmembrane region" description="Helical" evidence="8">
    <location>
        <begin position="122"/>
        <end position="150"/>
    </location>
</feature>
<dbReference type="SUPFAM" id="SSF47661">
    <property type="entry name" value="t-snare proteins"/>
    <property type="match status" value="1"/>
</dbReference>